<protein>
    <recommendedName>
        <fullName evidence="3">DNA-binding protein</fullName>
    </recommendedName>
</protein>
<reference evidence="1 2" key="1">
    <citation type="submission" date="2020-02" db="EMBL/GenBank/DDBJ databases">
        <title>Sequencing the genomes of 1000 actinobacteria strains.</title>
        <authorList>
            <person name="Klenk H.-P."/>
        </authorList>
    </citation>
    <scope>NUCLEOTIDE SEQUENCE [LARGE SCALE GENOMIC DNA]</scope>
    <source>
        <strain evidence="1 2">DSM 19609</strain>
    </source>
</reference>
<gene>
    <name evidence="1" type="ORF">FB473_003180</name>
</gene>
<keyword evidence="2" id="KW-1185">Reference proteome</keyword>
<evidence type="ECO:0008006" key="3">
    <source>
        <dbReference type="Google" id="ProtNLM"/>
    </source>
</evidence>
<proteinExistence type="predicted"/>
<sequence>MSDRRREPWDYQDLHYFGRADVPVLDSGTVCACGRFAGDAFCCPRCADDLERCLGDVPALVEDLEVAAQRRARVTIAAPPRTVRRDSPHLLDAEPHWWRWPADAQDVPAAEAIRRRTASILASGRPDNPRAAQVLAQLHASLTGAILALLDPIGKTYDGDPSTVGMSRWLLATAASVPLSPAGPDIVHDIVGVHDRAIRLIDNAAERTDWGPCAECGSPVLIPHGLRYWRCSCDAWYDTEQLEADRAGRITAWAADKVLTISEIAAVTGAKPKTVRKRIDRAGLVPSGRVEVEGRTVAIYAVADYLAATREGA</sequence>
<organism evidence="1 2">
    <name type="scientific">Brooklawnia cerclae</name>
    <dbReference type="NCBI Taxonomy" id="349934"/>
    <lineage>
        <taxon>Bacteria</taxon>
        <taxon>Bacillati</taxon>
        <taxon>Actinomycetota</taxon>
        <taxon>Actinomycetes</taxon>
        <taxon>Propionibacteriales</taxon>
        <taxon>Propionibacteriaceae</taxon>
        <taxon>Brooklawnia</taxon>
    </lineage>
</organism>
<dbReference type="Proteomes" id="UP000749311">
    <property type="component" value="Unassembled WGS sequence"/>
</dbReference>
<name>A0ABX0SN68_9ACTN</name>
<accession>A0ABX0SN68</accession>
<dbReference type="RefSeq" id="WP_167171022.1">
    <property type="nucleotide sequence ID" value="NZ_BAAAOO010000001.1"/>
</dbReference>
<evidence type="ECO:0000313" key="2">
    <source>
        <dbReference type="Proteomes" id="UP000749311"/>
    </source>
</evidence>
<comment type="caution">
    <text evidence="1">The sequence shown here is derived from an EMBL/GenBank/DDBJ whole genome shotgun (WGS) entry which is preliminary data.</text>
</comment>
<evidence type="ECO:0000313" key="1">
    <source>
        <dbReference type="EMBL" id="NIH58485.1"/>
    </source>
</evidence>
<dbReference type="EMBL" id="JAAMOZ010000003">
    <property type="protein sequence ID" value="NIH58485.1"/>
    <property type="molecule type" value="Genomic_DNA"/>
</dbReference>